<dbReference type="Proteomes" id="UP000184383">
    <property type="component" value="Unassembled WGS sequence"/>
</dbReference>
<keyword evidence="4 8" id="KW-0479">Metal-binding</keyword>
<comment type="cofactor">
    <cofactor evidence="1 8">
        <name>heme</name>
        <dbReference type="ChEBI" id="CHEBI:30413"/>
    </cofactor>
</comment>
<evidence type="ECO:0000256" key="7">
    <source>
        <dbReference type="ARBA" id="ARBA00023033"/>
    </source>
</evidence>
<keyword evidence="3 8" id="KW-0349">Heme</keyword>
<evidence type="ECO:0000256" key="9">
    <source>
        <dbReference type="RuleBase" id="RU000461"/>
    </source>
</evidence>
<feature type="binding site" description="axial binding residue" evidence="8">
    <location>
        <position position="434"/>
    </location>
    <ligand>
        <name>heme</name>
        <dbReference type="ChEBI" id="CHEBI:30413"/>
    </ligand>
    <ligandPart>
        <name>Fe</name>
        <dbReference type="ChEBI" id="CHEBI:18248"/>
    </ligandPart>
</feature>
<accession>A0A1L9RMR3</accession>
<dbReference type="InterPro" id="IPR017972">
    <property type="entry name" value="Cyt_P450_CS"/>
</dbReference>
<evidence type="ECO:0000256" key="4">
    <source>
        <dbReference type="ARBA" id="ARBA00022723"/>
    </source>
</evidence>
<evidence type="ECO:0000256" key="6">
    <source>
        <dbReference type="ARBA" id="ARBA00023004"/>
    </source>
</evidence>
<dbReference type="RefSeq" id="XP_040689911.1">
    <property type="nucleotide sequence ID" value="XM_040838509.1"/>
</dbReference>
<dbReference type="GO" id="GO:0016705">
    <property type="term" value="F:oxidoreductase activity, acting on paired donors, with incorporation or reduction of molecular oxygen"/>
    <property type="evidence" value="ECO:0007669"/>
    <property type="project" value="InterPro"/>
</dbReference>
<dbReference type="InterPro" id="IPR036396">
    <property type="entry name" value="Cyt_P450_sf"/>
</dbReference>
<dbReference type="PROSITE" id="PS00086">
    <property type="entry name" value="CYTOCHROME_P450"/>
    <property type="match status" value="1"/>
</dbReference>
<evidence type="ECO:0000256" key="1">
    <source>
        <dbReference type="ARBA" id="ARBA00001971"/>
    </source>
</evidence>
<dbReference type="PANTHER" id="PTHR24305:SF230">
    <property type="entry name" value="P450, PUTATIVE (EUROFUNG)-RELATED"/>
    <property type="match status" value="1"/>
</dbReference>
<dbReference type="Gene3D" id="1.10.630.10">
    <property type="entry name" value="Cytochrome P450"/>
    <property type="match status" value="1"/>
</dbReference>
<dbReference type="OrthoDB" id="1470350at2759"/>
<reference evidence="11" key="1">
    <citation type="journal article" date="2017" name="Genome Biol.">
        <title>Comparative genomics reveals high biological diversity and specific adaptations in the industrially and medically important fungal genus Aspergillus.</title>
        <authorList>
            <person name="de Vries R.P."/>
            <person name="Riley R."/>
            <person name="Wiebenga A."/>
            <person name="Aguilar-Osorio G."/>
            <person name="Amillis S."/>
            <person name="Uchima C.A."/>
            <person name="Anderluh G."/>
            <person name="Asadollahi M."/>
            <person name="Askin M."/>
            <person name="Barry K."/>
            <person name="Battaglia E."/>
            <person name="Bayram O."/>
            <person name="Benocci T."/>
            <person name="Braus-Stromeyer S.A."/>
            <person name="Caldana C."/>
            <person name="Canovas D."/>
            <person name="Cerqueira G.C."/>
            <person name="Chen F."/>
            <person name="Chen W."/>
            <person name="Choi C."/>
            <person name="Clum A."/>
            <person name="Dos Santos R.A."/>
            <person name="Damasio A.R."/>
            <person name="Diallinas G."/>
            <person name="Emri T."/>
            <person name="Fekete E."/>
            <person name="Flipphi M."/>
            <person name="Freyberg S."/>
            <person name="Gallo A."/>
            <person name="Gournas C."/>
            <person name="Habgood R."/>
            <person name="Hainaut M."/>
            <person name="Harispe M.L."/>
            <person name="Henrissat B."/>
            <person name="Hilden K.S."/>
            <person name="Hope R."/>
            <person name="Hossain A."/>
            <person name="Karabika E."/>
            <person name="Karaffa L."/>
            <person name="Karanyi Z."/>
            <person name="Krasevec N."/>
            <person name="Kuo A."/>
            <person name="Kusch H."/>
            <person name="LaButti K."/>
            <person name="Lagendijk E.L."/>
            <person name="Lapidus A."/>
            <person name="Levasseur A."/>
            <person name="Lindquist E."/>
            <person name="Lipzen A."/>
            <person name="Logrieco A.F."/>
            <person name="MacCabe A."/>
            <person name="Maekelae M.R."/>
            <person name="Malavazi I."/>
            <person name="Melin P."/>
            <person name="Meyer V."/>
            <person name="Mielnichuk N."/>
            <person name="Miskei M."/>
            <person name="Molnar A.P."/>
            <person name="Mule G."/>
            <person name="Ngan C.Y."/>
            <person name="Orejas M."/>
            <person name="Orosz E."/>
            <person name="Ouedraogo J.P."/>
            <person name="Overkamp K.M."/>
            <person name="Park H.-S."/>
            <person name="Perrone G."/>
            <person name="Piumi F."/>
            <person name="Punt P.J."/>
            <person name="Ram A.F."/>
            <person name="Ramon A."/>
            <person name="Rauscher S."/>
            <person name="Record E."/>
            <person name="Riano-Pachon D.M."/>
            <person name="Robert V."/>
            <person name="Roehrig J."/>
            <person name="Ruller R."/>
            <person name="Salamov A."/>
            <person name="Salih N.S."/>
            <person name="Samson R.A."/>
            <person name="Sandor E."/>
            <person name="Sanguinetti M."/>
            <person name="Schuetze T."/>
            <person name="Sepcic K."/>
            <person name="Shelest E."/>
            <person name="Sherlock G."/>
            <person name="Sophianopoulou V."/>
            <person name="Squina F.M."/>
            <person name="Sun H."/>
            <person name="Susca A."/>
            <person name="Todd R.B."/>
            <person name="Tsang A."/>
            <person name="Unkles S.E."/>
            <person name="van de Wiele N."/>
            <person name="van Rossen-Uffink D."/>
            <person name="Oliveira J.V."/>
            <person name="Vesth T.C."/>
            <person name="Visser J."/>
            <person name="Yu J.-H."/>
            <person name="Zhou M."/>
            <person name="Andersen M.R."/>
            <person name="Archer D.B."/>
            <person name="Baker S.E."/>
            <person name="Benoit I."/>
            <person name="Brakhage A.A."/>
            <person name="Braus G.H."/>
            <person name="Fischer R."/>
            <person name="Frisvad J.C."/>
            <person name="Goldman G.H."/>
            <person name="Houbraken J."/>
            <person name="Oakley B."/>
            <person name="Pocsi I."/>
            <person name="Scazzocchio C."/>
            <person name="Seiboth B."/>
            <person name="vanKuyk P.A."/>
            <person name="Wortman J."/>
            <person name="Dyer P.S."/>
            <person name="Grigoriev I.V."/>
        </authorList>
    </citation>
    <scope>NUCLEOTIDE SEQUENCE [LARGE SCALE GENOMIC DNA]</scope>
    <source>
        <strain evidence="11">DTO 134E9</strain>
    </source>
</reference>
<dbReference type="InterPro" id="IPR002401">
    <property type="entry name" value="Cyt_P450_E_grp-I"/>
</dbReference>
<comment type="similarity">
    <text evidence="2 9">Belongs to the cytochrome P450 family.</text>
</comment>
<evidence type="ECO:0000256" key="2">
    <source>
        <dbReference type="ARBA" id="ARBA00010617"/>
    </source>
</evidence>
<dbReference type="Pfam" id="PF00067">
    <property type="entry name" value="p450"/>
    <property type="match status" value="1"/>
</dbReference>
<dbReference type="SUPFAM" id="SSF48264">
    <property type="entry name" value="Cytochrome P450"/>
    <property type="match status" value="1"/>
</dbReference>
<evidence type="ECO:0008006" key="12">
    <source>
        <dbReference type="Google" id="ProtNLM"/>
    </source>
</evidence>
<dbReference type="GO" id="GO:0004497">
    <property type="term" value="F:monooxygenase activity"/>
    <property type="evidence" value="ECO:0007669"/>
    <property type="project" value="UniProtKB-KW"/>
</dbReference>
<keyword evidence="7 9" id="KW-0503">Monooxygenase</keyword>
<dbReference type="PRINTS" id="PR00463">
    <property type="entry name" value="EP450I"/>
</dbReference>
<dbReference type="EMBL" id="KV878212">
    <property type="protein sequence ID" value="OJJ36235.1"/>
    <property type="molecule type" value="Genomic_DNA"/>
</dbReference>
<dbReference type="CDD" id="cd11058">
    <property type="entry name" value="CYP60B-like"/>
    <property type="match status" value="1"/>
</dbReference>
<dbReference type="AlphaFoldDB" id="A0A1L9RMR3"/>
<evidence type="ECO:0000313" key="11">
    <source>
        <dbReference type="Proteomes" id="UP000184383"/>
    </source>
</evidence>
<name>A0A1L9RMR3_ASPWE</name>
<dbReference type="VEuPathDB" id="FungiDB:ASPWEDRAFT_60250"/>
<keyword evidence="5 9" id="KW-0560">Oxidoreductase</keyword>
<evidence type="ECO:0000256" key="8">
    <source>
        <dbReference type="PIRSR" id="PIRSR602401-1"/>
    </source>
</evidence>
<gene>
    <name evidence="10" type="ORF">ASPWEDRAFT_60250</name>
</gene>
<keyword evidence="6 8" id="KW-0408">Iron</keyword>
<protein>
    <recommendedName>
        <fullName evidence="12">Cytochrome P450 monooxygenase</fullName>
    </recommendedName>
</protein>
<dbReference type="STRING" id="1073089.A0A1L9RMR3"/>
<dbReference type="InterPro" id="IPR050121">
    <property type="entry name" value="Cytochrome_P450_monoxygenase"/>
</dbReference>
<organism evidence="10 11">
    <name type="scientific">Aspergillus wentii DTO 134E9</name>
    <dbReference type="NCBI Taxonomy" id="1073089"/>
    <lineage>
        <taxon>Eukaryota</taxon>
        <taxon>Fungi</taxon>
        <taxon>Dikarya</taxon>
        <taxon>Ascomycota</taxon>
        <taxon>Pezizomycotina</taxon>
        <taxon>Eurotiomycetes</taxon>
        <taxon>Eurotiomycetidae</taxon>
        <taxon>Eurotiales</taxon>
        <taxon>Aspergillaceae</taxon>
        <taxon>Aspergillus</taxon>
        <taxon>Aspergillus subgen. Cremei</taxon>
    </lineage>
</organism>
<proteinExistence type="inferred from homology"/>
<dbReference type="GO" id="GO:0020037">
    <property type="term" value="F:heme binding"/>
    <property type="evidence" value="ECO:0007669"/>
    <property type="project" value="InterPro"/>
</dbReference>
<evidence type="ECO:0000313" key="10">
    <source>
        <dbReference type="EMBL" id="OJJ36235.1"/>
    </source>
</evidence>
<dbReference type="PANTHER" id="PTHR24305">
    <property type="entry name" value="CYTOCHROME P450"/>
    <property type="match status" value="1"/>
</dbReference>
<sequence>MLFALGTFAALYTLYICLRAIYYVYFHPLCHVPGPKTWIAFPILQHLSAIRGTLEKDMKCWHARFGTVVRHGRDEVSFITADSWKDIYGHGHSQLPKVMSSASNPADIISANDADHTRFRKALSHAFSAKGLQAQEPLVIGYVDKLIGRLKDIAESSLPVDMVKWYNLTTFDLIGDLAFGEPFGGLDSSEYHSWVSTVFAFVKVVPYLKASDSYPLFCKALLLFLPKGFLEGWKIQIHHASTTVQKRLNNPPARDRGDFMDSMLRHQGQKDGLVQHELEANSNILIIAGSETTATLLSGVTYWLLRTPEALAKATREVRLAMKNEADITFHNVTTQLPYMLSCIDEAFRMYPPVPSGLQRMTLSPVCISGYELPARTKVAVHQASAYMSPANFHSPDRFIPERWSPEAKSDPSSPFFSDNRDVLQPFSVGPRNCIGRNLAYTEMRVILARVLWNFELELQQDSLKWNEQKTYTLWEKPPLMCKLTRRVSFRK</sequence>
<evidence type="ECO:0000256" key="5">
    <source>
        <dbReference type="ARBA" id="ARBA00023002"/>
    </source>
</evidence>
<dbReference type="GeneID" id="63754357"/>
<dbReference type="GO" id="GO:0005506">
    <property type="term" value="F:iron ion binding"/>
    <property type="evidence" value="ECO:0007669"/>
    <property type="project" value="InterPro"/>
</dbReference>
<dbReference type="PRINTS" id="PR00385">
    <property type="entry name" value="P450"/>
</dbReference>
<keyword evidence="11" id="KW-1185">Reference proteome</keyword>
<dbReference type="InterPro" id="IPR001128">
    <property type="entry name" value="Cyt_P450"/>
</dbReference>
<evidence type="ECO:0000256" key="3">
    <source>
        <dbReference type="ARBA" id="ARBA00022617"/>
    </source>
</evidence>